<reference evidence="1" key="1">
    <citation type="submission" date="2022-04" db="EMBL/GenBank/DDBJ databases">
        <title>Consumption of N2O by Flavobacterium azooxidireducens sp. nov. isolated from Decomposing Leaf Litter of Phragmites australis (Cav.).</title>
        <authorList>
            <person name="Behrendt U."/>
            <person name="Spanner T."/>
            <person name="Augustin J."/>
            <person name="Horn M.A."/>
            <person name="Kolb S."/>
            <person name="Ulrich A."/>
        </authorList>
    </citation>
    <scope>NUCLEOTIDE SEQUENCE</scope>
    <source>
        <strain evidence="1">IGB 4-14</strain>
    </source>
</reference>
<evidence type="ECO:0000313" key="2">
    <source>
        <dbReference type="Proteomes" id="UP000830583"/>
    </source>
</evidence>
<accession>A0ABY4KHY9</accession>
<name>A0ABY4KHY9_9FLAO</name>
<dbReference type="SUPFAM" id="SSF49464">
    <property type="entry name" value="Carboxypeptidase regulatory domain-like"/>
    <property type="match status" value="1"/>
</dbReference>
<protein>
    <submittedName>
        <fullName evidence="1">Carboxypeptidase-like regulatory domain-containing protein</fullName>
    </submittedName>
</protein>
<keyword evidence="2" id="KW-1185">Reference proteome</keyword>
<proteinExistence type="predicted"/>
<organism evidence="1 2">
    <name type="scientific">Flavobacterium azooxidireducens</name>
    <dbReference type="NCBI Taxonomy" id="1871076"/>
    <lineage>
        <taxon>Bacteria</taxon>
        <taxon>Pseudomonadati</taxon>
        <taxon>Bacteroidota</taxon>
        <taxon>Flavobacteriia</taxon>
        <taxon>Flavobacteriales</taxon>
        <taxon>Flavobacteriaceae</taxon>
        <taxon>Flavobacterium</taxon>
    </lineage>
</organism>
<gene>
    <name evidence="1" type="ORF">M0M57_03880</name>
</gene>
<sequence>MSKSKIVLIGFLFWVPLLFSQTIIKGKVVVKEQSAEGIHVLNLVSEKAVITNANGEFSIDVSEDDLLVFSAVHLDYWRKSISAKDIKNGFIEVQITPKDIKLEEVVVTEYTKINAQNLGIINYKPKTYTPAERRLKTATDLDPTLGAGTMVGGSISLDPLLNWISGRTKMLKSELEVERKEFLRIKLDNWNQNLFYINELNIPEEYVDGFKYFVVYDEELTGYLNSNSKVLGNFRITQLADEFLTYLKADE</sequence>
<dbReference type="RefSeq" id="WP_248435555.1">
    <property type="nucleotide sequence ID" value="NZ_CP096205.1"/>
</dbReference>
<evidence type="ECO:0000313" key="1">
    <source>
        <dbReference type="EMBL" id="UPQ79980.1"/>
    </source>
</evidence>
<dbReference type="Proteomes" id="UP000830583">
    <property type="component" value="Chromosome"/>
</dbReference>
<dbReference type="InterPro" id="IPR008969">
    <property type="entry name" value="CarboxyPept-like_regulatory"/>
</dbReference>
<dbReference type="EMBL" id="CP096205">
    <property type="protein sequence ID" value="UPQ79980.1"/>
    <property type="molecule type" value="Genomic_DNA"/>
</dbReference>